<dbReference type="PhylomeDB" id="A0A0G4HN81"/>
<evidence type="ECO:0000256" key="1">
    <source>
        <dbReference type="ARBA" id="ARBA00006484"/>
    </source>
</evidence>
<keyword evidence="2" id="KW-0521">NADP</keyword>
<organism evidence="4">
    <name type="scientific">Chromera velia CCMP2878</name>
    <dbReference type="NCBI Taxonomy" id="1169474"/>
    <lineage>
        <taxon>Eukaryota</taxon>
        <taxon>Sar</taxon>
        <taxon>Alveolata</taxon>
        <taxon>Colpodellida</taxon>
        <taxon>Chromeraceae</taxon>
        <taxon>Chromera</taxon>
    </lineage>
</organism>
<dbReference type="PANTHER" id="PTHR43963">
    <property type="entry name" value="CARBONYL REDUCTASE 1-RELATED"/>
    <property type="match status" value="1"/>
</dbReference>
<keyword evidence="3" id="KW-0560">Oxidoreductase</keyword>
<dbReference type="Gene3D" id="3.40.50.720">
    <property type="entry name" value="NAD(P)-binding Rossmann-like Domain"/>
    <property type="match status" value="1"/>
</dbReference>
<evidence type="ECO:0000256" key="3">
    <source>
        <dbReference type="ARBA" id="ARBA00023002"/>
    </source>
</evidence>
<dbReference type="AlphaFoldDB" id="A0A0G4HN81"/>
<proteinExistence type="inferred from homology"/>
<dbReference type="SUPFAM" id="SSF51735">
    <property type="entry name" value="NAD(P)-binding Rossmann-fold domains"/>
    <property type="match status" value="1"/>
</dbReference>
<dbReference type="InterPro" id="IPR036291">
    <property type="entry name" value="NAD(P)-bd_dom_sf"/>
</dbReference>
<accession>A0A0G4HN81</accession>
<dbReference type="VEuPathDB" id="CryptoDB:Cvel_1196"/>
<sequence>MITENVRRSRGISLPNRDYVCASQVTLCACCVSILICIECSALFCSLSLCRAARQRQFLDPELTEEGLSSLISEFVEDAHQAAPASRGWLGTTYGNSKAGANQLAAVLARNMGRYTKAEDVLINACCPGWCKTDMAGWERPPKTAEQGAETPVFLATLPPGAGLSGRYAHAQGDMQQGINEMKNA</sequence>
<evidence type="ECO:0000313" key="4">
    <source>
        <dbReference type="EMBL" id="CEM45628.1"/>
    </source>
</evidence>
<dbReference type="EMBL" id="CDMZ01003229">
    <property type="protein sequence ID" value="CEM45628.1"/>
    <property type="molecule type" value="Genomic_DNA"/>
</dbReference>
<reference evidence="4" key="1">
    <citation type="submission" date="2014-11" db="EMBL/GenBank/DDBJ databases">
        <authorList>
            <person name="Otto D Thomas"/>
            <person name="Naeem Raeece"/>
        </authorList>
    </citation>
    <scope>NUCLEOTIDE SEQUENCE</scope>
</reference>
<dbReference type="PROSITE" id="PS51257">
    <property type="entry name" value="PROKAR_LIPOPROTEIN"/>
    <property type="match status" value="1"/>
</dbReference>
<dbReference type="GO" id="GO:0004090">
    <property type="term" value="F:carbonyl reductase (NADPH) activity"/>
    <property type="evidence" value="ECO:0007669"/>
    <property type="project" value="TreeGrafter"/>
</dbReference>
<comment type="similarity">
    <text evidence="1">Belongs to the short-chain dehydrogenases/reductases (SDR) family.</text>
</comment>
<gene>
    <name evidence="4" type="ORF">Cvel_1196</name>
</gene>
<dbReference type="PANTHER" id="PTHR43963:SF4">
    <property type="entry name" value="CARBONYL REDUCTASE (NADPH)"/>
    <property type="match status" value="1"/>
</dbReference>
<evidence type="ECO:0000256" key="2">
    <source>
        <dbReference type="ARBA" id="ARBA00022857"/>
    </source>
</evidence>
<name>A0A0G4HN81_9ALVE</name>
<protein>
    <submittedName>
        <fullName evidence="4">Uncharacterized protein</fullName>
    </submittedName>
</protein>